<dbReference type="GO" id="GO:0140359">
    <property type="term" value="F:ABC-type transporter activity"/>
    <property type="evidence" value="ECO:0007669"/>
    <property type="project" value="InterPro"/>
</dbReference>
<organism evidence="11 12">
    <name type="scientific">Aspergillus glaucus CBS 516.65</name>
    <dbReference type="NCBI Taxonomy" id="1160497"/>
    <lineage>
        <taxon>Eukaryota</taxon>
        <taxon>Fungi</taxon>
        <taxon>Dikarya</taxon>
        <taxon>Ascomycota</taxon>
        <taxon>Pezizomycotina</taxon>
        <taxon>Eurotiomycetes</taxon>
        <taxon>Eurotiomycetidae</taxon>
        <taxon>Eurotiales</taxon>
        <taxon>Aspergillaceae</taxon>
        <taxon>Aspergillus</taxon>
        <taxon>Aspergillus subgen. Aspergillus</taxon>
    </lineage>
</organism>
<evidence type="ECO:0008006" key="13">
    <source>
        <dbReference type="Google" id="ProtNLM"/>
    </source>
</evidence>
<dbReference type="GO" id="GO:0016887">
    <property type="term" value="F:ATP hydrolysis activity"/>
    <property type="evidence" value="ECO:0007669"/>
    <property type="project" value="InterPro"/>
</dbReference>
<dbReference type="PANTHER" id="PTHR24223">
    <property type="entry name" value="ATP-BINDING CASSETTE SUB-FAMILY C"/>
    <property type="match status" value="1"/>
</dbReference>
<dbReference type="SMART" id="SM00382">
    <property type="entry name" value="AAA"/>
    <property type="match status" value="2"/>
</dbReference>
<proteinExistence type="predicted"/>
<feature type="domain" description="ABC transporter" evidence="9">
    <location>
        <begin position="585"/>
        <end position="819"/>
    </location>
</feature>
<feature type="transmembrane region" description="Helical" evidence="8">
    <location>
        <begin position="481"/>
        <end position="504"/>
    </location>
</feature>
<dbReference type="Pfam" id="PF00005">
    <property type="entry name" value="ABC_tran"/>
    <property type="match status" value="2"/>
</dbReference>
<dbReference type="InterPro" id="IPR044726">
    <property type="entry name" value="ABCC_6TM_D2"/>
</dbReference>
<keyword evidence="7 8" id="KW-0472">Membrane</keyword>
<keyword evidence="12" id="KW-1185">Reference proteome</keyword>
<dbReference type="FunFam" id="1.20.1560.10:FF:000329">
    <property type="entry name" value="p-loop containing nucleoside triphosphate hydrolase protein"/>
    <property type="match status" value="1"/>
</dbReference>
<reference evidence="12" key="1">
    <citation type="journal article" date="2017" name="Genome Biol.">
        <title>Comparative genomics reveals high biological diversity and specific adaptations in the industrially and medically important fungal genus Aspergillus.</title>
        <authorList>
            <person name="de Vries R.P."/>
            <person name="Riley R."/>
            <person name="Wiebenga A."/>
            <person name="Aguilar-Osorio G."/>
            <person name="Amillis S."/>
            <person name="Uchima C.A."/>
            <person name="Anderluh G."/>
            <person name="Asadollahi M."/>
            <person name="Askin M."/>
            <person name="Barry K."/>
            <person name="Battaglia E."/>
            <person name="Bayram O."/>
            <person name="Benocci T."/>
            <person name="Braus-Stromeyer S.A."/>
            <person name="Caldana C."/>
            <person name="Canovas D."/>
            <person name="Cerqueira G.C."/>
            <person name="Chen F."/>
            <person name="Chen W."/>
            <person name="Choi C."/>
            <person name="Clum A."/>
            <person name="Dos Santos R.A."/>
            <person name="Damasio A.R."/>
            <person name="Diallinas G."/>
            <person name="Emri T."/>
            <person name="Fekete E."/>
            <person name="Flipphi M."/>
            <person name="Freyberg S."/>
            <person name="Gallo A."/>
            <person name="Gournas C."/>
            <person name="Habgood R."/>
            <person name="Hainaut M."/>
            <person name="Harispe M.L."/>
            <person name="Henrissat B."/>
            <person name="Hilden K.S."/>
            <person name="Hope R."/>
            <person name="Hossain A."/>
            <person name="Karabika E."/>
            <person name="Karaffa L."/>
            <person name="Karanyi Z."/>
            <person name="Krasevec N."/>
            <person name="Kuo A."/>
            <person name="Kusch H."/>
            <person name="LaButti K."/>
            <person name="Lagendijk E.L."/>
            <person name="Lapidus A."/>
            <person name="Levasseur A."/>
            <person name="Lindquist E."/>
            <person name="Lipzen A."/>
            <person name="Logrieco A.F."/>
            <person name="MacCabe A."/>
            <person name="Maekelae M.R."/>
            <person name="Malavazi I."/>
            <person name="Melin P."/>
            <person name="Meyer V."/>
            <person name="Mielnichuk N."/>
            <person name="Miskei M."/>
            <person name="Molnar A.P."/>
            <person name="Mule G."/>
            <person name="Ngan C.Y."/>
            <person name="Orejas M."/>
            <person name="Orosz E."/>
            <person name="Ouedraogo J.P."/>
            <person name="Overkamp K.M."/>
            <person name="Park H.-S."/>
            <person name="Perrone G."/>
            <person name="Piumi F."/>
            <person name="Punt P.J."/>
            <person name="Ram A.F."/>
            <person name="Ramon A."/>
            <person name="Rauscher S."/>
            <person name="Record E."/>
            <person name="Riano-Pachon D.M."/>
            <person name="Robert V."/>
            <person name="Roehrig J."/>
            <person name="Ruller R."/>
            <person name="Salamov A."/>
            <person name="Salih N.S."/>
            <person name="Samson R.A."/>
            <person name="Sandor E."/>
            <person name="Sanguinetti M."/>
            <person name="Schuetze T."/>
            <person name="Sepcic K."/>
            <person name="Shelest E."/>
            <person name="Sherlock G."/>
            <person name="Sophianopoulou V."/>
            <person name="Squina F.M."/>
            <person name="Sun H."/>
            <person name="Susca A."/>
            <person name="Todd R.B."/>
            <person name="Tsang A."/>
            <person name="Unkles S.E."/>
            <person name="van de Wiele N."/>
            <person name="van Rossen-Uffink D."/>
            <person name="Oliveira J.V."/>
            <person name="Vesth T.C."/>
            <person name="Visser J."/>
            <person name="Yu J.-H."/>
            <person name="Zhou M."/>
            <person name="Andersen M.R."/>
            <person name="Archer D.B."/>
            <person name="Baker S.E."/>
            <person name="Benoit I."/>
            <person name="Brakhage A.A."/>
            <person name="Braus G.H."/>
            <person name="Fischer R."/>
            <person name="Frisvad J.C."/>
            <person name="Goldman G.H."/>
            <person name="Houbraken J."/>
            <person name="Oakley B."/>
            <person name="Pocsi I."/>
            <person name="Scazzocchio C."/>
            <person name="Seiboth B."/>
            <person name="vanKuyk P.A."/>
            <person name="Wortman J."/>
            <person name="Dyer P.S."/>
            <person name="Grigoriev I.V."/>
        </authorList>
    </citation>
    <scope>NUCLEOTIDE SEQUENCE [LARGE SCALE GENOMIC DNA]</scope>
    <source>
        <strain evidence="12">CBS 516.65</strain>
    </source>
</reference>
<dbReference type="InterPro" id="IPR003593">
    <property type="entry name" value="AAA+_ATPase"/>
</dbReference>
<evidence type="ECO:0000256" key="1">
    <source>
        <dbReference type="ARBA" id="ARBA00004141"/>
    </source>
</evidence>
<evidence type="ECO:0000256" key="2">
    <source>
        <dbReference type="ARBA" id="ARBA00022448"/>
    </source>
</evidence>
<dbReference type="PROSITE" id="PS50929">
    <property type="entry name" value="ABC_TM1F"/>
    <property type="match status" value="2"/>
</dbReference>
<feature type="transmembrane region" description="Helical" evidence="8">
    <location>
        <begin position="55"/>
        <end position="74"/>
    </location>
</feature>
<dbReference type="InterPro" id="IPR003439">
    <property type="entry name" value="ABC_transporter-like_ATP-bd"/>
</dbReference>
<feature type="transmembrane region" description="Helical" evidence="8">
    <location>
        <begin position="871"/>
        <end position="892"/>
    </location>
</feature>
<dbReference type="GeneID" id="34466753"/>
<dbReference type="InterPro" id="IPR036640">
    <property type="entry name" value="ABC1_TM_sf"/>
</dbReference>
<accession>A0A1L9V7E7</accession>
<evidence type="ECO:0000256" key="7">
    <source>
        <dbReference type="ARBA" id="ARBA00023136"/>
    </source>
</evidence>
<comment type="subcellular location">
    <subcellularLocation>
        <location evidence="1">Membrane</location>
        <topology evidence="1">Multi-pass membrane protein</topology>
    </subcellularLocation>
</comment>
<feature type="transmembrane region" description="Helical" evidence="8">
    <location>
        <begin position="904"/>
        <end position="929"/>
    </location>
</feature>
<feature type="transmembrane region" description="Helical" evidence="8">
    <location>
        <begin position="116"/>
        <end position="134"/>
    </location>
</feature>
<dbReference type="Pfam" id="PF00664">
    <property type="entry name" value="ABC_membrane"/>
    <property type="match status" value="2"/>
</dbReference>
<keyword evidence="4" id="KW-0547">Nucleotide-binding</keyword>
<keyword evidence="3 8" id="KW-0812">Transmembrane</keyword>
<dbReference type="InterPro" id="IPR050173">
    <property type="entry name" value="ABC_transporter_C-like"/>
</dbReference>
<dbReference type="GO" id="GO:0016020">
    <property type="term" value="C:membrane"/>
    <property type="evidence" value="ECO:0007669"/>
    <property type="project" value="UniProtKB-SubCell"/>
</dbReference>
<dbReference type="VEuPathDB" id="FungiDB:ASPGLDRAFT_907915"/>
<dbReference type="PROSITE" id="PS00211">
    <property type="entry name" value="ABC_TRANSPORTER_1"/>
    <property type="match status" value="2"/>
</dbReference>
<feature type="transmembrane region" description="Helical" evidence="8">
    <location>
        <begin position="146"/>
        <end position="167"/>
    </location>
</feature>
<evidence type="ECO:0000256" key="3">
    <source>
        <dbReference type="ARBA" id="ARBA00022692"/>
    </source>
</evidence>
<keyword evidence="2" id="KW-0813">Transport</keyword>
<keyword evidence="6 8" id="KW-1133">Transmembrane helix</keyword>
<dbReference type="SUPFAM" id="SSF90123">
    <property type="entry name" value="ABC transporter transmembrane region"/>
    <property type="match status" value="2"/>
</dbReference>
<protein>
    <recommendedName>
        <fullName evidence="13">ABC transporter</fullName>
    </recommendedName>
</protein>
<evidence type="ECO:0000259" key="10">
    <source>
        <dbReference type="PROSITE" id="PS50929"/>
    </source>
</evidence>
<dbReference type="InterPro" id="IPR027417">
    <property type="entry name" value="P-loop_NTPase"/>
</dbReference>
<dbReference type="SUPFAM" id="SSF52540">
    <property type="entry name" value="P-loop containing nucleoside triphosphate hydrolases"/>
    <property type="match status" value="2"/>
</dbReference>
<dbReference type="InterPro" id="IPR017871">
    <property type="entry name" value="ABC_transporter-like_CS"/>
</dbReference>
<gene>
    <name evidence="11" type="ORF">ASPGLDRAFT_907915</name>
</gene>
<evidence type="ECO:0000259" key="9">
    <source>
        <dbReference type="PROSITE" id="PS50893"/>
    </source>
</evidence>
<evidence type="ECO:0000256" key="6">
    <source>
        <dbReference type="ARBA" id="ARBA00022989"/>
    </source>
</evidence>
<dbReference type="Proteomes" id="UP000184300">
    <property type="component" value="Unassembled WGS sequence"/>
</dbReference>
<dbReference type="CDD" id="cd18580">
    <property type="entry name" value="ABC_6TM_ABCC_D2"/>
    <property type="match status" value="1"/>
</dbReference>
<sequence>MSISTAQTTMAADLTQLIHIISTTCATIFLLILPVRLWKLRKSSVRSTPSWRGPFKAALGIFLSVVLSLCWAKISSLDVQHKSDYLTSLFTSIIAALGLSLLLLHEQQRSHRASVLATLYLFATILCDTVYLTIPSQSASHANASRLLFFRCCMHTALLLLEFCTNWSSPFRSSSKLQSPEELYGILNRAMFIWINPFLLQGYKRILVHQDLPLLNRDMKPEVTRQAILETWSQRARPETERTLPLALFKCLKQPFLAAIIPRLFLLIFRYSQPILIRESIKYVVASPADAESSREFRLIVSAMTIYVGLALSTSVYQHRINRLKLMTRSALVGLIHDKTMKSPSVAYNNGEATTLMSTDADSLDGIAEMIHETWAQIIEVLIGIGLLASQVGWIWPLPLFLIYLCSHMSRFVAKHLQPRQKAWNQATQSRIAATSSVLSIMKVVKMLGIQHNLAHRIQELRRDELLAASKLRWIMVYYNASANALGIFSPAITMVIFAVISVARGGSLDTETAFTTMAILSMVTHPANMVMTIVPRAVAAFAGFERIRNFLLQQSPQAYRGTLAKGTSNTMLWDPTTGHLVNPGPAIEIRQLAIGYKHLLLENINIDVASGSLVIISGPTGSGKSTLLRAMLGEIVPAHGSVSLSTKQIAYCAQRPWLPNKTIKQVIYGATDISSASGQDDERWYDEVTTMCCLTHDFDYLPDGDETATGSGGLNLSGGQRQRVTLARALFARCDILVLDDTFSGLDGETEQAVFANLFGSTGLVRRLETTVVLVSNSAQYFQFADQIVVLGDHGIVEQGTWKDLRTQATSIAKFSARPHTKDNAALAANFEKLSAQLRAKDETELDLARQSGDPALYAYYFKFTDSMNLVIPIASTALYAFFITFPQYWLQLWTEISGRNTVFYACGFLFLSIMSWMSTSVQMWSILTGLAPQSGERLHESLLNIVISAPLSYFSKTDNGAILNRFSQDIQLIDKQLPSALQTVMTQIFKLLMQVILLCMAERWLTVSLPVCAVLVYFVQRVYLRTSRQLRLLELESRAGVFSSFLESVDGLETIRAYGWSKAVIQDNILQVENFQRPEFLLLCLQRWLNIVLDLLSAAVATIVVAMAVALRGHVSGAQVGIALNIMLVANTTLLKLVESWATLETSLGAIARLKTLEDLTPLEGGKVWSFDPPSTWPSRGNIELKNISASYHPTSESLAIRNLSLDITAGQKLVVCGRTGSGKSTLLLTLLRLLELRSGKIEVDGVDIKHVRLDLIRQRCFIAVSQDPLLLPNETVRFNLDPDASESDDTLIVALTKAGLWSHFFEGDTNVGEEESATVINLPGFGEHPVLDRKITSFQELSVGQCQLFALCRALVRASLLRRSGVKPVIVFDEVTSSLDTATESTIHRIVDDEFTKMGHTIIIVTHRLGALEEHIKIGRDAIALIGDGVLQEVIEDFDPATFTHVEQME</sequence>
<evidence type="ECO:0000256" key="4">
    <source>
        <dbReference type="ARBA" id="ARBA00022741"/>
    </source>
</evidence>
<dbReference type="EMBL" id="KV878914">
    <property type="protein sequence ID" value="OJJ79843.1"/>
    <property type="molecule type" value="Genomic_DNA"/>
</dbReference>
<dbReference type="Gene3D" id="1.20.1560.10">
    <property type="entry name" value="ABC transporter type 1, transmembrane domain"/>
    <property type="match status" value="2"/>
</dbReference>
<dbReference type="Gene3D" id="3.40.50.300">
    <property type="entry name" value="P-loop containing nucleotide triphosphate hydrolases"/>
    <property type="match status" value="2"/>
</dbReference>
<feature type="domain" description="ABC transmembrane type-1" evidence="10">
    <location>
        <begin position="264"/>
        <end position="540"/>
    </location>
</feature>
<evidence type="ECO:0000313" key="11">
    <source>
        <dbReference type="EMBL" id="OJJ79843.1"/>
    </source>
</evidence>
<dbReference type="RefSeq" id="XP_022396541.1">
    <property type="nucleotide sequence ID" value="XM_022550493.1"/>
</dbReference>
<evidence type="ECO:0000313" key="12">
    <source>
        <dbReference type="Proteomes" id="UP000184300"/>
    </source>
</evidence>
<feature type="transmembrane region" description="Helical" evidence="8">
    <location>
        <begin position="1006"/>
        <end position="1026"/>
    </location>
</feature>
<feature type="transmembrane region" description="Helical" evidence="8">
    <location>
        <begin position="1093"/>
        <end position="1113"/>
    </location>
</feature>
<dbReference type="CDD" id="cd18579">
    <property type="entry name" value="ABC_6TM_ABCC_D1"/>
    <property type="match status" value="1"/>
</dbReference>
<feature type="transmembrane region" description="Helical" evidence="8">
    <location>
        <begin position="297"/>
        <end position="317"/>
    </location>
</feature>
<dbReference type="InterPro" id="IPR044746">
    <property type="entry name" value="ABCC_6TM_D1"/>
</dbReference>
<name>A0A1L9V7E7_ASPGL</name>
<evidence type="ECO:0000256" key="5">
    <source>
        <dbReference type="ARBA" id="ARBA00022840"/>
    </source>
</evidence>
<dbReference type="STRING" id="1160497.A0A1L9V7E7"/>
<feature type="transmembrane region" description="Helical" evidence="8">
    <location>
        <begin position="86"/>
        <end position="104"/>
    </location>
</feature>
<feature type="transmembrane region" description="Helical" evidence="8">
    <location>
        <begin position="17"/>
        <end position="35"/>
    </location>
</feature>
<dbReference type="InterPro" id="IPR011527">
    <property type="entry name" value="ABC1_TM_dom"/>
</dbReference>
<dbReference type="GO" id="GO:0005524">
    <property type="term" value="F:ATP binding"/>
    <property type="evidence" value="ECO:0007669"/>
    <property type="project" value="UniProtKB-KW"/>
</dbReference>
<dbReference type="PROSITE" id="PS50893">
    <property type="entry name" value="ABC_TRANSPORTER_2"/>
    <property type="match status" value="2"/>
</dbReference>
<feature type="domain" description="ABC transporter" evidence="9">
    <location>
        <begin position="1185"/>
        <end position="1451"/>
    </location>
</feature>
<evidence type="ECO:0000256" key="8">
    <source>
        <dbReference type="SAM" id="Phobius"/>
    </source>
</evidence>
<keyword evidence="5" id="KW-0067">ATP-binding</keyword>
<dbReference type="OrthoDB" id="4139357at2759"/>
<feature type="domain" description="ABC transmembrane type-1" evidence="10">
    <location>
        <begin position="869"/>
        <end position="1148"/>
    </location>
</feature>
<dbReference type="PANTHER" id="PTHR24223:SF345">
    <property type="entry name" value="ABC MULTIDRUG TRANSPORTER (EUROFUNG)"/>
    <property type="match status" value="1"/>
</dbReference>